<accession>A0AAF0WXR7</accession>
<dbReference type="PANTHER" id="PTHR37250:SF1">
    <property type="entry name" value="OS05G0496000 PROTEIN"/>
    <property type="match status" value="1"/>
</dbReference>
<protein>
    <submittedName>
        <fullName evidence="2">Uncharacterized protein</fullName>
    </submittedName>
</protein>
<feature type="region of interest" description="Disordered" evidence="1">
    <location>
        <begin position="112"/>
        <end position="132"/>
    </location>
</feature>
<evidence type="ECO:0000313" key="3">
    <source>
        <dbReference type="Proteomes" id="UP000077755"/>
    </source>
</evidence>
<organism evidence="2 3">
    <name type="scientific">Daucus carota subsp. sativus</name>
    <name type="common">Carrot</name>
    <dbReference type="NCBI Taxonomy" id="79200"/>
    <lineage>
        <taxon>Eukaryota</taxon>
        <taxon>Viridiplantae</taxon>
        <taxon>Streptophyta</taxon>
        <taxon>Embryophyta</taxon>
        <taxon>Tracheophyta</taxon>
        <taxon>Spermatophyta</taxon>
        <taxon>Magnoliopsida</taxon>
        <taxon>eudicotyledons</taxon>
        <taxon>Gunneridae</taxon>
        <taxon>Pentapetalae</taxon>
        <taxon>asterids</taxon>
        <taxon>campanulids</taxon>
        <taxon>Apiales</taxon>
        <taxon>Apiaceae</taxon>
        <taxon>Apioideae</taxon>
        <taxon>Scandiceae</taxon>
        <taxon>Daucinae</taxon>
        <taxon>Daucus</taxon>
        <taxon>Daucus sect. Daucus</taxon>
    </lineage>
</organism>
<name>A0AAF0WXR7_DAUCS</name>
<dbReference type="PANTHER" id="PTHR37250">
    <property type="entry name" value="OS05G0496000 PROTEIN"/>
    <property type="match status" value="1"/>
</dbReference>
<evidence type="ECO:0000256" key="1">
    <source>
        <dbReference type="SAM" id="MobiDB-lite"/>
    </source>
</evidence>
<evidence type="ECO:0000313" key="2">
    <source>
        <dbReference type="EMBL" id="WOG98062.1"/>
    </source>
</evidence>
<proteinExistence type="predicted"/>
<reference evidence="2" key="1">
    <citation type="journal article" date="2016" name="Nat. Genet.">
        <title>A high-quality carrot genome assembly provides new insights into carotenoid accumulation and asterid genome evolution.</title>
        <authorList>
            <person name="Iorizzo M."/>
            <person name="Ellison S."/>
            <person name="Senalik D."/>
            <person name="Zeng P."/>
            <person name="Satapoomin P."/>
            <person name="Huang J."/>
            <person name="Bowman M."/>
            <person name="Iovene M."/>
            <person name="Sanseverino W."/>
            <person name="Cavagnaro P."/>
            <person name="Yildiz M."/>
            <person name="Macko-Podgorni A."/>
            <person name="Moranska E."/>
            <person name="Grzebelus E."/>
            <person name="Grzebelus D."/>
            <person name="Ashrafi H."/>
            <person name="Zheng Z."/>
            <person name="Cheng S."/>
            <person name="Spooner D."/>
            <person name="Van Deynze A."/>
            <person name="Simon P."/>
        </authorList>
    </citation>
    <scope>NUCLEOTIDE SEQUENCE</scope>
    <source>
        <tissue evidence="2">Leaf</tissue>
    </source>
</reference>
<gene>
    <name evidence="2" type="ORF">DCAR_0417403</name>
</gene>
<dbReference type="AlphaFoldDB" id="A0AAF0WXR7"/>
<dbReference type="Proteomes" id="UP000077755">
    <property type="component" value="Chromosome 4"/>
</dbReference>
<keyword evidence="3" id="KW-1185">Reference proteome</keyword>
<dbReference type="EMBL" id="CP093346">
    <property type="protein sequence ID" value="WOG98062.1"/>
    <property type="molecule type" value="Genomic_DNA"/>
</dbReference>
<dbReference type="KEGG" id="dcr:108215650"/>
<reference evidence="2" key="2">
    <citation type="submission" date="2022-03" db="EMBL/GenBank/DDBJ databases">
        <title>Draft title - Genomic analysis of global carrot germplasm unveils the trajectory of domestication and the origin of high carotenoid orange carrot.</title>
        <authorList>
            <person name="Iorizzo M."/>
            <person name="Ellison S."/>
            <person name="Senalik D."/>
            <person name="Macko-Podgorni A."/>
            <person name="Grzebelus D."/>
            <person name="Bostan H."/>
            <person name="Rolling W."/>
            <person name="Curaba J."/>
            <person name="Simon P."/>
        </authorList>
    </citation>
    <scope>NUCLEOTIDE SEQUENCE</scope>
    <source>
        <tissue evidence="2">Leaf</tissue>
    </source>
</reference>
<sequence length="132" mass="14244">MESGSPENLNDEKAVSLTNDIVVNTEPKLDENHEETTELNMINFRGGGNEVSDARSVDVNASCGSSTKAAIFLDDAIRAGGFGARDDIGSFLPVASDFTDFEASLRDAQDYEESKEEIGRPGLGWAEVKNQK</sequence>